<evidence type="ECO:0000313" key="4">
    <source>
        <dbReference type="Proteomes" id="UP000765509"/>
    </source>
</evidence>
<feature type="domain" description="Integrase catalytic" evidence="2">
    <location>
        <begin position="126"/>
        <end position="246"/>
    </location>
</feature>
<organism evidence="3 4">
    <name type="scientific">Austropuccinia psidii MF-1</name>
    <dbReference type="NCBI Taxonomy" id="1389203"/>
    <lineage>
        <taxon>Eukaryota</taxon>
        <taxon>Fungi</taxon>
        <taxon>Dikarya</taxon>
        <taxon>Basidiomycota</taxon>
        <taxon>Pucciniomycotina</taxon>
        <taxon>Pucciniomycetes</taxon>
        <taxon>Pucciniales</taxon>
        <taxon>Sphaerophragmiaceae</taxon>
        <taxon>Austropuccinia</taxon>
    </lineage>
</organism>
<comment type="caution">
    <text evidence="3">The sequence shown here is derived from an EMBL/GenBank/DDBJ whole genome shotgun (WGS) entry which is preliminary data.</text>
</comment>
<dbReference type="Pfam" id="PF00665">
    <property type="entry name" value="rve"/>
    <property type="match status" value="1"/>
</dbReference>
<dbReference type="PROSITE" id="PS50994">
    <property type="entry name" value="INTEGRASE"/>
    <property type="match status" value="1"/>
</dbReference>
<dbReference type="PANTHER" id="PTHR37984:SF5">
    <property type="entry name" value="PROTEIN NYNRIN-LIKE"/>
    <property type="match status" value="1"/>
</dbReference>
<accession>A0A9Q3GHE3</accession>
<evidence type="ECO:0000256" key="1">
    <source>
        <dbReference type="ARBA" id="ARBA00022884"/>
    </source>
</evidence>
<dbReference type="Gene3D" id="1.10.340.70">
    <property type="match status" value="1"/>
</dbReference>
<dbReference type="GO" id="GO:0015074">
    <property type="term" value="P:DNA integration"/>
    <property type="evidence" value="ECO:0007669"/>
    <property type="project" value="InterPro"/>
</dbReference>
<dbReference type="AlphaFoldDB" id="A0A9Q3GHE3"/>
<dbReference type="Proteomes" id="UP000765509">
    <property type="component" value="Unassembled WGS sequence"/>
</dbReference>
<evidence type="ECO:0000313" key="3">
    <source>
        <dbReference type="EMBL" id="MBW0467244.1"/>
    </source>
</evidence>
<dbReference type="Pfam" id="PF17921">
    <property type="entry name" value="Integrase_H2C2"/>
    <property type="match status" value="1"/>
</dbReference>
<dbReference type="InterPro" id="IPR041588">
    <property type="entry name" value="Integrase_H2C2"/>
</dbReference>
<dbReference type="GO" id="GO:0003723">
    <property type="term" value="F:RNA binding"/>
    <property type="evidence" value="ECO:0007669"/>
    <property type="project" value="UniProtKB-KW"/>
</dbReference>
<protein>
    <recommendedName>
        <fullName evidence="2">Integrase catalytic domain-containing protein</fullName>
    </recommendedName>
</protein>
<keyword evidence="1" id="KW-0694">RNA-binding</keyword>
<dbReference type="SUPFAM" id="SSF53098">
    <property type="entry name" value="Ribonuclease H-like"/>
    <property type="match status" value="1"/>
</dbReference>
<reference evidence="3" key="1">
    <citation type="submission" date="2021-03" db="EMBL/GenBank/DDBJ databases">
        <title>Draft genome sequence of rust myrtle Austropuccinia psidii MF-1, a brazilian biotype.</title>
        <authorList>
            <person name="Quecine M.C."/>
            <person name="Pachon D.M.R."/>
            <person name="Bonatelli M.L."/>
            <person name="Correr F.H."/>
            <person name="Franceschini L.M."/>
            <person name="Leite T.F."/>
            <person name="Margarido G.R.A."/>
            <person name="Almeida C.A."/>
            <person name="Ferrarezi J.A."/>
            <person name="Labate C.A."/>
        </authorList>
    </citation>
    <scope>NUCLEOTIDE SEQUENCE</scope>
    <source>
        <strain evidence="3">MF-1</strain>
    </source>
</reference>
<sequence length="475" mass="56111">MWHISAVTQQKYRSQELESQLEEPWLKEYKDNKCFLIDRILYHKEKHTSALTVVDRDHISLILKEFHDCPYMGHMSEERTKERVASTAWWPKWEQELSEYINTFERFQKANRKHGKKYGILQHIEEPKHPWETINMDWVTGMHPGGKENFTACLVIVDRYSKSVRCLPCHKEDTAMDAYLLFWNNIIATSGVPKIIIIDRDPKFTSELWTNLFDMVGTKLSFSTAYHPQKVVLAERMIQTMEDIIRRQHYTTGKSPRLVENGRNPLFPVAHLKKYLLTTHPTAKDFHEMWKRSCETDFKCIAEAKKYNKRRYDKTLMEPDFREGDQLLVCTLNFNKLKEPKKMRDSFVGPFNIIKLIGKSSVKVRITEEFFRKHPVFPVSLVKPYFQTREDMFPSRMKTTTPPEIVEVEDSPEPVKKIIKARKIRLNGKDQRQYSVRFKNQTAGKDKLLTEDAIPDGNLHLRGFRASKRTEQSHQ</sequence>
<dbReference type="InterPro" id="IPR012337">
    <property type="entry name" value="RNaseH-like_sf"/>
</dbReference>
<proteinExistence type="predicted"/>
<name>A0A9Q3GHE3_9BASI</name>
<dbReference type="GO" id="GO:0005634">
    <property type="term" value="C:nucleus"/>
    <property type="evidence" value="ECO:0007669"/>
    <property type="project" value="UniProtKB-ARBA"/>
</dbReference>
<evidence type="ECO:0000259" key="2">
    <source>
        <dbReference type="PROSITE" id="PS50994"/>
    </source>
</evidence>
<dbReference type="InterPro" id="IPR050951">
    <property type="entry name" value="Retrovirus_Pol_polyprotein"/>
</dbReference>
<dbReference type="InterPro" id="IPR036397">
    <property type="entry name" value="RNaseH_sf"/>
</dbReference>
<dbReference type="Gene3D" id="3.30.420.10">
    <property type="entry name" value="Ribonuclease H-like superfamily/Ribonuclease H"/>
    <property type="match status" value="1"/>
</dbReference>
<dbReference type="InterPro" id="IPR001584">
    <property type="entry name" value="Integrase_cat-core"/>
</dbReference>
<gene>
    <name evidence="3" type="ORF">O181_006959</name>
</gene>
<dbReference type="PANTHER" id="PTHR37984">
    <property type="entry name" value="PROTEIN CBG26694"/>
    <property type="match status" value="1"/>
</dbReference>
<dbReference type="OrthoDB" id="2595244at2759"/>
<dbReference type="EMBL" id="AVOT02001532">
    <property type="protein sequence ID" value="MBW0467244.1"/>
    <property type="molecule type" value="Genomic_DNA"/>
</dbReference>
<keyword evidence="4" id="KW-1185">Reference proteome</keyword>